<protein>
    <submittedName>
        <fullName evidence="1">Uncharacterized protein</fullName>
    </submittedName>
</protein>
<evidence type="ECO:0000313" key="1">
    <source>
        <dbReference type="EMBL" id="MBX68134.1"/>
    </source>
</evidence>
<proteinExistence type="predicted"/>
<dbReference type="EMBL" id="GGEC01087650">
    <property type="protein sequence ID" value="MBX68134.1"/>
    <property type="molecule type" value="Transcribed_RNA"/>
</dbReference>
<organism evidence="1">
    <name type="scientific">Rhizophora mucronata</name>
    <name type="common">Asiatic mangrove</name>
    <dbReference type="NCBI Taxonomy" id="61149"/>
    <lineage>
        <taxon>Eukaryota</taxon>
        <taxon>Viridiplantae</taxon>
        <taxon>Streptophyta</taxon>
        <taxon>Embryophyta</taxon>
        <taxon>Tracheophyta</taxon>
        <taxon>Spermatophyta</taxon>
        <taxon>Magnoliopsida</taxon>
        <taxon>eudicotyledons</taxon>
        <taxon>Gunneridae</taxon>
        <taxon>Pentapetalae</taxon>
        <taxon>rosids</taxon>
        <taxon>fabids</taxon>
        <taxon>Malpighiales</taxon>
        <taxon>Rhizophoraceae</taxon>
        <taxon>Rhizophora</taxon>
    </lineage>
</organism>
<accession>A0A2P2QME6</accession>
<dbReference type="AlphaFoldDB" id="A0A2P2QME6"/>
<name>A0A2P2QME6_RHIMU</name>
<sequence length="41" mass="4789">MICLKHNRSKINFQLYLTSLFNTDSFYKLVIIGSSYEKSGQ</sequence>
<reference evidence="1" key="1">
    <citation type="submission" date="2018-02" db="EMBL/GenBank/DDBJ databases">
        <title>Rhizophora mucronata_Transcriptome.</title>
        <authorList>
            <person name="Meera S.P."/>
            <person name="Sreeshan A."/>
            <person name="Augustine A."/>
        </authorList>
    </citation>
    <scope>NUCLEOTIDE SEQUENCE</scope>
    <source>
        <tissue evidence="1">Leaf</tissue>
    </source>
</reference>